<accession>A0A8S0WLT1</accession>
<dbReference type="EMBL" id="CACVBS010000049">
    <property type="protein sequence ID" value="CAA7265517.1"/>
    <property type="molecule type" value="Genomic_DNA"/>
</dbReference>
<comment type="caution">
    <text evidence="2">The sequence shown here is derived from an EMBL/GenBank/DDBJ whole genome shotgun (WGS) entry which is preliminary data.</text>
</comment>
<name>A0A8S0WLT1_CYCAE</name>
<dbReference type="AlphaFoldDB" id="A0A8S0WLT1"/>
<reference evidence="2 3" key="1">
    <citation type="submission" date="2020-01" db="EMBL/GenBank/DDBJ databases">
        <authorList>
            <person name="Gupta K D."/>
        </authorList>
    </citation>
    <scope>NUCLEOTIDE SEQUENCE [LARGE SCALE GENOMIC DNA]</scope>
</reference>
<evidence type="ECO:0000313" key="3">
    <source>
        <dbReference type="Proteomes" id="UP000467700"/>
    </source>
</evidence>
<keyword evidence="1" id="KW-0732">Signal</keyword>
<organism evidence="2 3">
    <name type="scientific">Cyclocybe aegerita</name>
    <name type="common">Black poplar mushroom</name>
    <name type="synonym">Agrocybe aegerita</name>
    <dbReference type="NCBI Taxonomy" id="1973307"/>
    <lineage>
        <taxon>Eukaryota</taxon>
        <taxon>Fungi</taxon>
        <taxon>Dikarya</taxon>
        <taxon>Basidiomycota</taxon>
        <taxon>Agaricomycotina</taxon>
        <taxon>Agaricomycetes</taxon>
        <taxon>Agaricomycetidae</taxon>
        <taxon>Agaricales</taxon>
        <taxon>Agaricineae</taxon>
        <taxon>Bolbitiaceae</taxon>
        <taxon>Cyclocybe</taxon>
    </lineage>
</organism>
<feature type="signal peptide" evidence="1">
    <location>
        <begin position="1"/>
        <end position="21"/>
    </location>
</feature>
<dbReference type="OrthoDB" id="3059006at2759"/>
<dbReference type="Proteomes" id="UP000467700">
    <property type="component" value="Unassembled WGS sequence"/>
</dbReference>
<protein>
    <submittedName>
        <fullName evidence="2">Uncharacterized protein</fullName>
    </submittedName>
</protein>
<sequence>MRFSVIPVVLFLFAATTSVLGQVDGSVELDDLFGRDVLSEGGDQLEARDVHNNIALALRELDEIRQRSLEHAFYVRRSIEQLERRSRSACYAACAKQYTGQNKINCMRRCDAIWK</sequence>
<gene>
    <name evidence="2" type="ORF">AAE3_LOCUS7762</name>
</gene>
<evidence type="ECO:0000313" key="2">
    <source>
        <dbReference type="EMBL" id="CAA7265517.1"/>
    </source>
</evidence>
<feature type="chain" id="PRO_5035926680" evidence="1">
    <location>
        <begin position="22"/>
        <end position="115"/>
    </location>
</feature>
<evidence type="ECO:0000256" key="1">
    <source>
        <dbReference type="SAM" id="SignalP"/>
    </source>
</evidence>
<keyword evidence="3" id="KW-1185">Reference proteome</keyword>
<proteinExistence type="predicted"/>